<dbReference type="Pfam" id="PF24622">
    <property type="entry name" value="TMP_4"/>
    <property type="match status" value="1"/>
</dbReference>
<proteinExistence type="predicted"/>
<feature type="region of interest" description="Disordered" evidence="1">
    <location>
        <begin position="38"/>
        <end position="75"/>
    </location>
</feature>
<evidence type="ECO:0000259" key="2">
    <source>
        <dbReference type="Pfam" id="PF06791"/>
    </source>
</evidence>
<evidence type="ECO:0000256" key="1">
    <source>
        <dbReference type="SAM" id="MobiDB-lite"/>
    </source>
</evidence>
<dbReference type="InterPro" id="IPR009628">
    <property type="entry name" value="Phage_tape_measure_N"/>
</dbReference>
<gene>
    <name evidence="3" type="ORF">F2A38_15760</name>
</gene>
<dbReference type="Proteomes" id="UP000323924">
    <property type="component" value="Unassembled WGS sequence"/>
</dbReference>
<evidence type="ECO:0000313" key="4">
    <source>
        <dbReference type="Proteomes" id="UP000323924"/>
    </source>
</evidence>
<name>A0AB34C6N5_9PSED</name>
<reference evidence="3 4" key="1">
    <citation type="submission" date="2019-09" db="EMBL/GenBank/DDBJ databases">
        <authorList>
            <person name="Vacheron J."/>
            <person name="Dubost A."/>
            <person name="Prigent-Combaret C."/>
            <person name="Muller D."/>
        </authorList>
    </citation>
    <scope>NUCLEOTIDE SEQUENCE [LARGE SCALE GENOMIC DNA]</scope>
    <source>
        <strain evidence="3 4">JV497</strain>
    </source>
</reference>
<feature type="compositionally biased region" description="Low complexity" evidence="1">
    <location>
        <begin position="45"/>
        <end position="55"/>
    </location>
</feature>
<dbReference type="Pfam" id="PF06791">
    <property type="entry name" value="TMP_2"/>
    <property type="match status" value="1"/>
</dbReference>
<evidence type="ECO:0000313" key="3">
    <source>
        <dbReference type="EMBL" id="KAA5841987.1"/>
    </source>
</evidence>
<sequence length="1144" mass="119772">MTQTSRLVLEIDSRDAEQKAADTRKALEALEGAGLRVKPAMDKAGSGLDGLSSSSEKAEKSAGRTGRAWSEATSGISKDTQQIVRELQSLNAKQDATAKLIESVGVSLNKASGAFTDAAASVGKLRAQNDSASTSIQKVGESFEQAKARIIATAKESLKASEYVNSMAASSEKAGASFDVAGNKASNLAATVARLKNESDGNVAANGRQADSSRKAAAASESQTVALANLLGSIDPVTRKLGELDKQEKELAKNRKLGLLDADTFADYQSKINNARADLGRFNTDLNKTGMTAKATAAALRGVPAQFTDIAVSLQGGQAPLTVFLQQGGQLKDMFGGVGPAAKALGGYIVGLINPFTVLAASLGALAAVYYDAEKEASAFNKALFSGSASSGQTAGTLSAIAKNASEITGRLGEAKSAVIALAASSGLSQVQFRNLAEAATAIGEFTGKSAGEVAKSLGDMGNNATKAAEKISAQYGLLTSAQYEVIKGLDDQGKKQQALDLLSETLNQSAQARFKRYRDSLSDIERDWNDIGTAISNAYSKVRGELFPDSAKQIEIIERILKTRKDGGLAGAVSTGLSKLNGALGLDDGNNDDSTAALEKRLALLKQNAEVAKSTAELDGKTTRENQARIEADVKWSALAKKELSDQAKLVKDITDARRLGVEAGKSQADIDKVVADIQAKYDKAQPKTPKAKAYTEDAGMKALDAARQTQAVLLQQNASLNAQGIATEKVGAQAQALIKWEQQLADIKGKKTLTADQKSLLASQDLITAQLKKNVALEREAEISKGIQQAQKDQVQLLTLTGQLREANSLKSSLDDAAQMAEYERQGNVEAAKRLETLIKIREINLKAVQKPGTVEGVTKAPETPGLDASVGGPYSEIDRLNEASEKLDEWRATELEKQQAYFDLKAINEQTYADRVANINQQAQDNRLKIEQAKNQALLVGASDFFGNMSALSQSENKKLAAIGKAAAITQATIDGYLAVQKALAAFPPPFNFAAAAAVGVATAANVANIAGVGFSAGGYTGSGGVNEPAGTVHKGEVVWSQNDIRRFGGVAAVEALRNGNVAPIKAGAKGSGPGSAGGGATAQSIAPTVNVIEDASKAGTSQSRQVDGRWVIDQFVANIRDNGKAAKEIQQMFGMGRAAR</sequence>
<accession>A0AB34C6N5</accession>
<feature type="domain" description="Bacteriophage tail tape measure N-terminal" evidence="2">
    <location>
        <begin position="286"/>
        <end position="488"/>
    </location>
</feature>
<comment type="caution">
    <text evidence="3">The sequence shown here is derived from an EMBL/GenBank/DDBJ whole genome shotgun (WGS) entry which is preliminary data.</text>
</comment>
<dbReference type="AlphaFoldDB" id="A0AB34C6N5"/>
<protein>
    <submittedName>
        <fullName evidence="3">Prothage tail length tape measure</fullName>
    </submittedName>
</protein>
<dbReference type="EMBL" id="VWPC01000012">
    <property type="protein sequence ID" value="KAA5841987.1"/>
    <property type="molecule type" value="Genomic_DNA"/>
</dbReference>
<organism evidence="3 4">
    <name type="scientific">Pseudomonas chlororaphis</name>
    <dbReference type="NCBI Taxonomy" id="587753"/>
    <lineage>
        <taxon>Bacteria</taxon>
        <taxon>Pseudomonadati</taxon>
        <taxon>Pseudomonadota</taxon>
        <taxon>Gammaproteobacteria</taxon>
        <taxon>Pseudomonadales</taxon>
        <taxon>Pseudomonadaceae</taxon>
        <taxon>Pseudomonas</taxon>
    </lineage>
</organism>
<dbReference type="RefSeq" id="WP_150051512.1">
    <property type="nucleotide sequence ID" value="NZ_VWPC01000012.1"/>
</dbReference>